<dbReference type="GO" id="GO:0016020">
    <property type="term" value="C:membrane"/>
    <property type="evidence" value="ECO:0007669"/>
    <property type="project" value="UniProtKB-SubCell"/>
</dbReference>
<dbReference type="Proteomes" id="UP000828390">
    <property type="component" value="Unassembled WGS sequence"/>
</dbReference>
<dbReference type="PROSITE" id="PS50262">
    <property type="entry name" value="G_PROTEIN_RECEP_F1_2"/>
    <property type="match status" value="1"/>
</dbReference>
<evidence type="ECO:0000313" key="8">
    <source>
        <dbReference type="Proteomes" id="UP000828390"/>
    </source>
</evidence>
<keyword evidence="2 5" id="KW-0812">Transmembrane</keyword>
<keyword evidence="8" id="KW-1185">Reference proteome</keyword>
<dbReference type="PANTHER" id="PTHR46641">
    <property type="entry name" value="FMRFAMIDE RECEPTOR-RELATED"/>
    <property type="match status" value="1"/>
</dbReference>
<dbReference type="AlphaFoldDB" id="A0A9D4LTA1"/>
<evidence type="ECO:0000259" key="6">
    <source>
        <dbReference type="PROSITE" id="PS50262"/>
    </source>
</evidence>
<feature type="transmembrane region" description="Helical" evidence="5">
    <location>
        <begin position="67"/>
        <end position="94"/>
    </location>
</feature>
<dbReference type="PRINTS" id="PR00237">
    <property type="entry name" value="GPCRRHODOPSN"/>
</dbReference>
<evidence type="ECO:0000313" key="7">
    <source>
        <dbReference type="EMBL" id="KAH3863616.1"/>
    </source>
</evidence>
<accession>A0A9D4LTA1</accession>
<dbReference type="Pfam" id="PF00001">
    <property type="entry name" value="7tm_1"/>
    <property type="match status" value="1"/>
</dbReference>
<evidence type="ECO:0000256" key="3">
    <source>
        <dbReference type="ARBA" id="ARBA00022989"/>
    </source>
</evidence>
<dbReference type="GO" id="GO:0004930">
    <property type="term" value="F:G protein-coupled receptor activity"/>
    <property type="evidence" value="ECO:0007669"/>
    <property type="project" value="InterPro"/>
</dbReference>
<reference evidence="7" key="2">
    <citation type="submission" date="2020-11" db="EMBL/GenBank/DDBJ databases">
        <authorList>
            <person name="McCartney M.A."/>
            <person name="Auch B."/>
            <person name="Kono T."/>
            <person name="Mallez S."/>
            <person name="Becker A."/>
            <person name="Gohl D.M."/>
            <person name="Silverstein K.A.T."/>
            <person name="Koren S."/>
            <person name="Bechman K.B."/>
            <person name="Herman A."/>
            <person name="Abrahante J.E."/>
            <person name="Garbe J."/>
        </authorList>
    </citation>
    <scope>NUCLEOTIDE SEQUENCE</scope>
    <source>
        <strain evidence="7">Duluth1</strain>
        <tissue evidence="7">Whole animal</tissue>
    </source>
</reference>
<comment type="caution">
    <text evidence="7">The sequence shown here is derived from an EMBL/GenBank/DDBJ whole genome shotgun (WGS) entry which is preliminary data.</text>
</comment>
<feature type="transmembrane region" description="Helical" evidence="5">
    <location>
        <begin position="29"/>
        <end position="55"/>
    </location>
</feature>
<organism evidence="7 8">
    <name type="scientific">Dreissena polymorpha</name>
    <name type="common">Zebra mussel</name>
    <name type="synonym">Mytilus polymorpha</name>
    <dbReference type="NCBI Taxonomy" id="45954"/>
    <lineage>
        <taxon>Eukaryota</taxon>
        <taxon>Metazoa</taxon>
        <taxon>Spiralia</taxon>
        <taxon>Lophotrochozoa</taxon>
        <taxon>Mollusca</taxon>
        <taxon>Bivalvia</taxon>
        <taxon>Autobranchia</taxon>
        <taxon>Heteroconchia</taxon>
        <taxon>Euheterodonta</taxon>
        <taxon>Imparidentia</taxon>
        <taxon>Neoheterodontei</taxon>
        <taxon>Myida</taxon>
        <taxon>Dreissenoidea</taxon>
        <taxon>Dreissenidae</taxon>
        <taxon>Dreissena</taxon>
    </lineage>
</organism>
<feature type="domain" description="G-protein coupled receptors family 1 profile" evidence="6">
    <location>
        <begin position="46"/>
        <end position="315"/>
    </location>
</feature>
<dbReference type="InterPro" id="IPR000276">
    <property type="entry name" value="GPCR_Rhodpsn"/>
</dbReference>
<feature type="transmembrane region" description="Helical" evidence="5">
    <location>
        <begin position="210"/>
        <end position="234"/>
    </location>
</feature>
<feature type="transmembrane region" description="Helical" evidence="5">
    <location>
        <begin position="293"/>
        <end position="318"/>
    </location>
</feature>
<gene>
    <name evidence="7" type="ORF">DPMN_026604</name>
</gene>
<reference evidence="7" key="1">
    <citation type="journal article" date="2019" name="bioRxiv">
        <title>The Genome of the Zebra Mussel, Dreissena polymorpha: A Resource for Invasive Species Research.</title>
        <authorList>
            <person name="McCartney M.A."/>
            <person name="Auch B."/>
            <person name="Kono T."/>
            <person name="Mallez S."/>
            <person name="Zhang Y."/>
            <person name="Obille A."/>
            <person name="Becker A."/>
            <person name="Abrahante J.E."/>
            <person name="Garbe J."/>
            <person name="Badalamenti J.P."/>
            <person name="Herman A."/>
            <person name="Mangelson H."/>
            <person name="Liachko I."/>
            <person name="Sullivan S."/>
            <person name="Sone E.D."/>
            <person name="Koren S."/>
            <person name="Silverstein K.A.T."/>
            <person name="Beckman K.B."/>
            <person name="Gohl D.M."/>
        </authorList>
    </citation>
    <scope>NUCLEOTIDE SEQUENCE</scope>
    <source>
        <strain evidence="7">Duluth1</strain>
        <tissue evidence="7">Whole animal</tissue>
    </source>
</reference>
<dbReference type="InterPro" id="IPR017452">
    <property type="entry name" value="GPCR_Rhodpsn_7TM"/>
</dbReference>
<proteinExistence type="predicted"/>
<name>A0A9D4LTA1_DREPO</name>
<dbReference type="Gene3D" id="1.20.1070.10">
    <property type="entry name" value="Rhodopsin 7-helix transmembrane proteins"/>
    <property type="match status" value="1"/>
</dbReference>
<keyword evidence="4 5" id="KW-0472">Membrane</keyword>
<dbReference type="PANTHER" id="PTHR46641:SF2">
    <property type="entry name" value="FMRFAMIDE RECEPTOR"/>
    <property type="match status" value="1"/>
</dbReference>
<comment type="subcellular location">
    <subcellularLocation>
        <location evidence="1">Membrane</location>
    </subcellularLocation>
</comment>
<protein>
    <recommendedName>
        <fullName evidence="6">G-protein coupled receptors family 1 profile domain-containing protein</fullName>
    </recommendedName>
</protein>
<dbReference type="EMBL" id="JAIWYP010000002">
    <property type="protein sequence ID" value="KAH3863616.1"/>
    <property type="molecule type" value="Genomic_DNA"/>
</dbReference>
<keyword evidence="3 5" id="KW-1133">Transmembrane helix</keyword>
<dbReference type="InterPro" id="IPR052954">
    <property type="entry name" value="GPCR-Ligand_Int"/>
</dbReference>
<dbReference type="SUPFAM" id="SSF81321">
    <property type="entry name" value="Family A G protein-coupled receptor-like"/>
    <property type="match status" value="1"/>
</dbReference>
<feature type="transmembrane region" description="Helical" evidence="5">
    <location>
        <begin position="264"/>
        <end position="287"/>
    </location>
</feature>
<evidence type="ECO:0000256" key="5">
    <source>
        <dbReference type="SAM" id="Phobius"/>
    </source>
</evidence>
<dbReference type="CDD" id="cd14978">
    <property type="entry name" value="7tmA_FMRFamide_R-like"/>
    <property type="match status" value="1"/>
</dbReference>
<sequence>MPVSELNLKVNISVGNEYLQDNGQTQLMFVFWGIIIPIIGVIGFIGNLLTIIVLFRIEMKSTTMYFLRVLVVTDTGIIIGCILGLSIISITQLYPQNPEMHYFTHVIYPYMYTPVNYIVMTLQFINVWVTVAVSIERYIAICHPFKAVHVCNKRNAFILIGSISFIAIVYNIPRCFAISVTPCIENTIDCFTIVTTIFGKTEGYEQYYAVYAYMVIIYIIPLVLLGILNTLLIIELMRMRRRRSESTSTILPTPKENSETNMSIVLFLIVVVFILCQTPGLVAQFWFLGQNVLTKWICVSNTLFELNSSVNFLIYTAVGRKFRKVLFKTFKFLCKRPVNPCKAMCSHSGTQMKTFSTRTAYYSDDELDGTCTLKSARCLLIKDDDARDVLERQ</sequence>
<evidence type="ECO:0000256" key="1">
    <source>
        <dbReference type="ARBA" id="ARBA00004370"/>
    </source>
</evidence>
<evidence type="ECO:0000256" key="4">
    <source>
        <dbReference type="ARBA" id="ARBA00023136"/>
    </source>
</evidence>
<feature type="transmembrane region" description="Helical" evidence="5">
    <location>
        <begin position="114"/>
        <end position="135"/>
    </location>
</feature>
<evidence type="ECO:0000256" key="2">
    <source>
        <dbReference type="ARBA" id="ARBA00022692"/>
    </source>
</evidence>
<feature type="transmembrane region" description="Helical" evidence="5">
    <location>
        <begin position="156"/>
        <end position="172"/>
    </location>
</feature>